<organism evidence="2 3">
    <name type="scientific">Protofrankia coriariae</name>
    <dbReference type="NCBI Taxonomy" id="1562887"/>
    <lineage>
        <taxon>Bacteria</taxon>
        <taxon>Bacillati</taxon>
        <taxon>Actinomycetota</taxon>
        <taxon>Actinomycetes</taxon>
        <taxon>Frankiales</taxon>
        <taxon>Frankiaceae</taxon>
        <taxon>Protofrankia</taxon>
    </lineage>
</organism>
<sequence length="288" mass="28891">MTSHPSVGIDIGGTKLLMLAHRPGHDEPLTVRVATGPGATPGYIGTAIEKFLADHGLAPASVGIAVPGLVEDGRVVVCDVLPALNGWPGPAGLAAPHLLVNDIRAALAEEAADIGDARTAVVMLSGTAVGSAYLHQGQVVRGGRGWAGEVGSMPVPTPQGVRRLDELAGGASIVQAAGLPPAQVHAALAAGNPAIRGVVEAAGDAFGLAMATLLNILNPDVLRVGGGTLNYPGYWDAALVTARARTLPELWAACTVARIQASDLVVARGAARLAAASAAGAPWAAQYL</sequence>
<protein>
    <submittedName>
        <fullName evidence="2">ROK family protein</fullName>
    </submittedName>
</protein>
<dbReference type="PANTHER" id="PTHR18964">
    <property type="entry name" value="ROK (REPRESSOR, ORF, KINASE) FAMILY"/>
    <property type="match status" value="1"/>
</dbReference>
<dbReference type="Gene3D" id="3.30.420.40">
    <property type="match status" value="2"/>
</dbReference>
<comment type="caution">
    <text evidence="2">The sequence shown here is derived from an EMBL/GenBank/DDBJ whole genome shotgun (WGS) entry which is preliminary data.</text>
</comment>
<dbReference type="RefSeq" id="WP_047222781.1">
    <property type="nucleotide sequence ID" value="NZ_JWIO01000013.1"/>
</dbReference>
<name>A0ABR5F4N0_9ACTN</name>
<dbReference type="Pfam" id="PF00480">
    <property type="entry name" value="ROK"/>
    <property type="match status" value="1"/>
</dbReference>
<accession>A0ABR5F4N0</accession>
<keyword evidence="3" id="KW-1185">Reference proteome</keyword>
<dbReference type="InterPro" id="IPR000600">
    <property type="entry name" value="ROK"/>
</dbReference>
<evidence type="ECO:0000256" key="1">
    <source>
        <dbReference type="ARBA" id="ARBA00006479"/>
    </source>
</evidence>
<dbReference type="CDD" id="cd23763">
    <property type="entry name" value="ASKHA_ATPase_ROK"/>
    <property type="match status" value="1"/>
</dbReference>
<proteinExistence type="inferred from homology"/>
<dbReference type="InterPro" id="IPR043129">
    <property type="entry name" value="ATPase_NBD"/>
</dbReference>
<gene>
    <name evidence="2" type="ORF">FrCorBMG51_10045</name>
</gene>
<dbReference type="Proteomes" id="UP000035425">
    <property type="component" value="Unassembled WGS sequence"/>
</dbReference>
<dbReference type="SUPFAM" id="SSF53067">
    <property type="entry name" value="Actin-like ATPase domain"/>
    <property type="match status" value="1"/>
</dbReference>
<reference evidence="2 3" key="1">
    <citation type="submission" date="2014-12" db="EMBL/GenBank/DDBJ databases">
        <title>Frankia sp. BMG5.1 draft genome.</title>
        <authorList>
            <person name="Gtari M."/>
            <person name="Ghodhbane-Gtari F."/>
            <person name="Nouioui I."/>
            <person name="Ktari A."/>
            <person name="Hezbri K."/>
            <person name="Mimouni W."/>
            <person name="Sbissi I."/>
            <person name="Ayari A."/>
            <person name="Yamanaka T."/>
            <person name="Normand P."/>
            <person name="Tisa L.S."/>
            <person name="Boudabous A."/>
        </authorList>
    </citation>
    <scope>NUCLEOTIDE SEQUENCE [LARGE SCALE GENOMIC DNA]</scope>
    <source>
        <strain evidence="2 3">BMG5.1</strain>
    </source>
</reference>
<comment type="similarity">
    <text evidence="1">Belongs to the ROK (NagC/XylR) family.</text>
</comment>
<dbReference type="PANTHER" id="PTHR18964:SF149">
    <property type="entry name" value="BIFUNCTIONAL UDP-N-ACETYLGLUCOSAMINE 2-EPIMERASE_N-ACETYLMANNOSAMINE KINASE"/>
    <property type="match status" value="1"/>
</dbReference>
<dbReference type="EMBL" id="JWIO01000013">
    <property type="protein sequence ID" value="KLL11684.1"/>
    <property type="molecule type" value="Genomic_DNA"/>
</dbReference>
<evidence type="ECO:0000313" key="3">
    <source>
        <dbReference type="Proteomes" id="UP000035425"/>
    </source>
</evidence>
<evidence type="ECO:0000313" key="2">
    <source>
        <dbReference type="EMBL" id="KLL11684.1"/>
    </source>
</evidence>